<dbReference type="PROSITE" id="PS51257">
    <property type="entry name" value="PROKAR_LIPOPROTEIN"/>
    <property type="match status" value="1"/>
</dbReference>
<dbReference type="EMBL" id="FMZM01000001">
    <property type="protein sequence ID" value="SDC06746.1"/>
    <property type="molecule type" value="Genomic_DNA"/>
</dbReference>
<feature type="chain" id="PRO_5044203298" description="WG containing repeat-containing protein" evidence="2">
    <location>
        <begin position="20"/>
        <end position="333"/>
    </location>
</feature>
<evidence type="ECO:0000313" key="4">
    <source>
        <dbReference type="Proteomes" id="UP000199034"/>
    </source>
</evidence>
<dbReference type="RefSeq" id="WP_090849876.1">
    <property type="nucleotide sequence ID" value="NZ_FMZM01000001.1"/>
</dbReference>
<sequence>MRTTTLLLAAVLSTGCAGTADPAALPPTSTAPTAPGSATTAPPRSALADLPAGPPPRVAYVDHGAYVDARGRRTTLGARHGVSGAVPYDGGFLVSDTRWFEGTVGLAALRDGRVTDEWCSSGTPVGTGRWAAWTEFLCPETAEVVHADIVRARPDGSGRDSQPVTGLASVVGLLGSRVVYNQPRPGGAWITDFVHTPERVPGIDGVADVDAAHGRLIGWRGDRGRVVTLDGELLWRYGHGSLESFSPRGTRVLARPSSGLRILDADDGSVVASLRLPFRQVLQLGWEDERHVLAVVVRHGRTAVIRLGSDGSVERATSPASYDPNRPRYVLLG</sequence>
<feature type="signal peptide" evidence="2">
    <location>
        <begin position="1"/>
        <end position="19"/>
    </location>
</feature>
<accession>A0A1G6ILV6</accession>
<dbReference type="Proteomes" id="UP000199034">
    <property type="component" value="Unassembled WGS sequence"/>
</dbReference>
<dbReference type="STRING" id="1045774.SAMN05421872_101206"/>
<feature type="compositionally biased region" description="Low complexity" evidence="1">
    <location>
        <begin position="19"/>
        <end position="46"/>
    </location>
</feature>
<evidence type="ECO:0000256" key="1">
    <source>
        <dbReference type="SAM" id="MobiDB-lite"/>
    </source>
</evidence>
<dbReference type="AlphaFoldDB" id="A0A1G6ILV6"/>
<gene>
    <name evidence="3" type="ORF">SAMN05421872_101206</name>
</gene>
<proteinExistence type="predicted"/>
<protein>
    <recommendedName>
        <fullName evidence="5">WG containing repeat-containing protein</fullName>
    </recommendedName>
</protein>
<keyword evidence="2" id="KW-0732">Signal</keyword>
<evidence type="ECO:0000256" key="2">
    <source>
        <dbReference type="SAM" id="SignalP"/>
    </source>
</evidence>
<reference evidence="3 4" key="1">
    <citation type="submission" date="2016-10" db="EMBL/GenBank/DDBJ databases">
        <authorList>
            <person name="de Groot N.N."/>
        </authorList>
    </citation>
    <scope>NUCLEOTIDE SEQUENCE [LARGE SCALE GENOMIC DNA]</scope>
    <source>
        <strain evidence="3 4">CGMCC 4.6858</strain>
    </source>
</reference>
<feature type="region of interest" description="Disordered" evidence="1">
    <location>
        <begin position="19"/>
        <end position="54"/>
    </location>
</feature>
<evidence type="ECO:0000313" key="3">
    <source>
        <dbReference type="EMBL" id="SDC06746.1"/>
    </source>
</evidence>
<evidence type="ECO:0008006" key="5">
    <source>
        <dbReference type="Google" id="ProtNLM"/>
    </source>
</evidence>
<organism evidence="3 4">
    <name type="scientific">Nocardioides lianchengensis</name>
    <dbReference type="NCBI Taxonomy" id="1045774"/>
    <lineage>
        <taxon>Bacteria</taxon>
        <taxon>Bacillati</taxon>
        <taxon>Actinomycetota</taxon>
        <taxon>Actinomycetes</taxon>
        <taxon>Propionibacteriales</taxon>
        <taxon>Nocardioidaceae</taxon>
        <taxon>Nocardioides</taxon>
    </lineage>
</organism>
<name>A0A1G6ILV6_9ACTN</name>
<keyword evidence="4" id="KW-1185">Reference proteome</keyword>
<dbReference type="OrthoDB" id="3787722at2"/>